<organism evidence="9 10">
    <name type="scientific">Halanaerobium praevalens (strain ATCC 33744 / DSM 2228 / GSL)</name>
    <dbReference type="NCBI Taxonomy" id="572479"/>
    <lineage>
        <taxon>Bacteria</taxon>
        <taxon>Bacillati</taxon>
        <taxon>Bacillota</taxon>
        <taxon>Clostridia</taxon>
        <taxon>Halanaerobiales</taxon>
        <taxon>Halanaerobiaceae</taxon>
        <taxon>Halanaerobium</taxon>
    </lineage>
</organism>
<dbReference type="PANTHER" id="PTHR34296:SF2">
    <property type="entry name" value="ABC TRANSPORTER GUANOSINE-BINDING PROTEIN NUPN"/>
    <property type="match status" value="1"/>
</dbReference>
<dbReference type="PANTHER" id="PTHR34296">
    <property type="entry name" value="TRANSCRIPTIONAL ACTIVATOR PROTEIN MED"/>
    <property type="match status" value="1"/>
</dbReference>
<dbReference type="GO" id="GO:0005886">
    <property type="term" value="C:plasma membrane"/>
    <property type="evidence" value="ECO:0007669"/>
    <property type="project" value="UniProtKB-SubCell"/>
</dbReference>
<accession>E3DQ07</accession>
<gene>
    <name evidence="9" type="ordered locus">Hprae_1724</name>
</gene>
<dbReference type="InterPro" id="IPR050957">
    <property type="entry name" value="BMP_lipoprotein"/>
</dbReference>
<evidence type="ECO:0000256" key="2">
    <source>
        <dbReference type="ARBA" id="ARBA00008610"/>
    </source>
</evidence>
<keyword evidence="10" id="KW-1185">Reference proteome</keyword>
<evidence type="ECO:0000256" key="7">
    <source>
        <dbReference type="SAM" id="SignalP"/>
    </source>
</evidence>
<evidence type="ECO:0000256" key="4">
    <source>
        <dbReference type="ARBA" id="ARBA00022729"/>
    </source>
</evidence>
<dbReference type="EMBL" id="CP002175">
    <property type="protein sequence ID" value="ADO77849.1"/>
    <property type="molecule type" value="Genomic_DNA"/>
</dbReference>
<keyword evidence="3" id="KW-1003">Cell membrane</keyword>
<evidence type="ECO:0000259" key="8">
    <source>
        <dbReference type="Pfam" id="PF02608"/>
    </source>
</evidence>
<keyword evidence="6 9" id="KW-0449">Lipoprotein</keyword>
<dbReference type="Proteomes" id="UP000006866">
    <property type="component" value="Chromosome"/>
</dbReference>
<dbReference type="Gene3D" id="3.40.50.2300">
    <property type="match status" value="2"/>
</dbReference>
<reference evidence="9 10" key="2">
    <citation type="journal article" date="2011" name="Stand. Genomic Sci.">
        <title>Complete genome sequence of the extremely halophilic Halanaerobium praevalens type strain (GSL).</title>
        <authorList>
            <person name="Ivanova N."/>
            <person name="Sikorski J."/>
            <person name="Chertkov O."/>
            <person name="Nolan M."/>
            <person name="Lucas S."/>
            <person name="Hammon N."/>
            <person name="Deshpande S."/>
            <person name="Cheng J.F."/>
            <person name="Tapia R."/>
            <person name="Han C."/>
            <person name="Goodwin L."/>
            <person name="Pitluck S."/>
            <person name="Huntemann M."/>
            <person name="Liolios K."/>
            <person name="Pagani I."/>
            <person name="Mavromatis K."/>
            <person name="Ovchinikova G."/>
            <person name="Pati A."/>
            <person name="Chen A."/>
            <person name="Palaniappan K."/>
            <person name="Land M."/>
            <person name="Hauser L."/>
            <person name="Brambilla E.M."/>
            <person name="Kannan K.P."/>
            <person name="Rohde M."/>
            <person name="Tindall B.J."/>
            <person name="Goker M."/>
            <person name="Detter J.C."/>
            <person name="Woyke T."/>
            <person name="Bristow J."/>
            <person name="Eisen J.A."/>
            <person name="Markowitz V."/>
            <person name="Hugenholtz P."/>
            <person name="Kyrpides N.C."/>
            <person name="Klenk H.P."/>
            <person name="Lapidus A."/>
        </authorList>
    </citation>
    <scope>NUCLEOTIDE SEQUENCE [LARGE SCALE GENOMIC DNA]</scope>
    <source>
        <strain evidence="10">ATCC 33744 / DSM 2228 / GSL</strain>
    </source>
</reference>
<feature type="chain" id="PRO_5003168059" evidence="7">
    <location>
        <begin position="24"/>
        <end position="316"/>
    </location>
</feature>
<name>E3DQ07_HALPG</name>
<proteinExistence type="inferred from homology"/>
<dbReference type="AlphaFoldDB" id="E3DQ07"/>
<dbReference type="RefSeq" id="WP_014553866.1">
    <property type="nucleotide sequence ID" value="NC_017455.1"/>
</dbReference>
<feature type="domain" description="ABC transporter substrate-binding protein PnrA-like" evidence="8">
    <location>
        <begin position="29"/>
        <end position="315"/>
    </location>
</feature>
<evidence type="ECO:0000313" key="9">
    <source>
        <dbReference type="EMBL" id="ADO77849.1"/>
    </source>
</evidence>
<evidence type="ECO:0000256" key="5">
    <source>
        <dbReference type="ARBA" id="ARBA00023136"/>
    </source>
</evidence>
<comment type="subcellular location">
    <subcellularLocation>
        <location evidence="1">Cell membrane</location>
        <topology evidence="1">Lipid-anchor</topology>
    </subcellularLocation>
</comment>
<protein>
    <submittedName>
        <fullName evidence="9">Basic membrane lipoprotein</fullName>
    </submittedName>
</protein>
<keyword evidence="4 7" id="KW-0732">Signal</keyword>
<dbReference type="KEGG" id="hpk:Hprae_1724"/>
<dbReference type="PATRIC" id="fig|572479.3.peg.1756"/>
<dbReference type="SUPFAM" id="SSF53822">
    <property type="entry name" value="Periplasmic binding protein-like I"/>
    <property type="match status" value="1"/>
</dbReference>
<dbReference type="STRING" id="572479.Hprae_1724"/>
<evidence type="ECO:0000313" key="10">
    <source>
        <dbReference type="Proteomes" id="UP000006866"/>
    </source>
</evidence>
<sequence>MKYKFNLILIILILFLFSNLVSAQTLEVALVSDIGGFEDYNYNQQLKDSLIKAANDFDLVVKFEESNLMSEYLEKINGYAENRFDLIWGLGFTMEQAIREAAQMYPKRNFVLFDGRVKEENVKSIIFNKKEAGFLAGLVAGFETNTKNVAFIGGKNNKEITEYQLGFEKGVKAVNAEIKIYNEYLASFNDFSRAKKVTKKLAVKKVDIVFYAAGASGQGIIETALQENLKLISLAAADINLAPNNMLTVILKNTDYLVKKVITDYQNSNYENGVKEYGLAENALIIDQDQAKDMMITKNIKKIEEYKQRYLSNEIK</sequence>
<dbReference type="Pfam" id="PF02608">
    <property type="entry name" value="Bmp"/>
    <property type="match status" value="1"/>
</dbReference>
<feature type="signal peptide" evidence="7">
    <location>
        <begin position="1"/>
        <end position="23"/>
    </location>
</feature>
<dbReference type="OrthoDB" id="9769871at2"/>
<evidence type="ECO:0000256" key="3">
    <source>
        <dbReference type="ARBA" id="ARBA00022475"/>
    </source>
</evidence>
<reference evidence="10" key="1">
    <citation type="submission" date="2010-10" db="EMBL/GenBank/DDBJ databases">
        <title>The complete genome of Halanaerobium praevalens DSM 2228.</title>
        <authorList>
            <consortium name="US DOE Joint Genome Institute (JGI-PGF)"/>
            <person name="Lucas S."/>
            <person name="Copeland A."/>
            <person name="Lapidus A."/>
            <person name="Glavina del Rio T."/>
            <person name="Dalin E."/>
            <person name="Tice H."/>
            <person name="Bruce D."/>
            <person name="Goodwin L."/>
            <person name="Pitluck S."/>
            <person name="Kyrpides N."/>
            <person name="Mavromatis K."/>
            <person name="Ivanova N."/>
            <person name="Ovchinnikova G."/>
            <person name="Chertkov O."/>
            <person name="Detter J.C."/>
            <person name="Han C."/>
            <person name="Larimer F."/>
            <person name="Land M."/>
            <person name="Hauser L."/>
            <person name="Markowitz V."/>
            <person name="Cheng J.-F."/>
            <person name="Hugenholtz P."/>
            <person name="Woyke T."/>
            <person name="Wu D."/>
            <person name="Tindall B."/>
            <person name="Pomrenke H.G."/>
            <person name="Brambilla E."/>
            <person name="Klenk H.-P."/>
            <person name="Eisen J.A."/>
        </authorList>
    </citation>
    <scope>NUCLEOTIDE SEQUENCE [LARGE SCALE GENOMIC DNA]</scope>
    <source>
        <strain evidence="10">ATCC 33744 / DSM 2228 / GSL</strain>
    </source>
</reference>
<dbReference type="eggNOG" id="COG1744">
    <property type="taxonomic scope" value="Bacteria"/>
</dbReference>
<dbReference type="CDD" id="cd06354">
    <property type="entry name" value="PBP1_PrnA-like"/>
    <property type="match status" value="1"/>
</dbReference>
<comment type="similarity">
    <text evidence="2">Belongs to the BMP lipoprotein family.</text>
</comment>
<evidence type="ECO:0000256" key="6">
    <source>
        <dbReference type="ARBA" id="ARBA00023288"/>
    </source>
</evidence>
<evidence type="ECO:0000256" key="1">
    <source>
        <dbReference type="ARBA" id="ARBA00004193"/>
    </source>
</evidence>
<dbReference type="InterPro" id="IPR028082">
    <property type="entry name" value="Peripla_BP_I"/>
</dbReference>
<dbReference type="InterPro" id="IPR003760">
    <property type="entry name" value="PnrA-like"/>
</dbReference>
<dbReference type="HOGENOM" id="CLU_038813_0_0_9"/>
<keyword evidence="5" id="KW-0472">Membrane</keyword>